<dbReference type="OrthoDB" id="7450893at2"/>
<proteinExistence type="predicted"/>
<evidence type="ECO:0000313" key="1">
    <source>
        <dbReference type="EMBL" id="AKM11342.1"/>
    </source>
</evidence>
<evidence type="ECO:0000313" key="2">
    <source>
        <dbReference type="Proteomes" id="UP000035287"/>
    </source>
</evidence>
<dbReference type="PATRIC" id="fig|1348774.3.peg.3643"/>
<reference evidence="1 2" key="1">
    <citation type="submission" date="2015-06" db="EMBL/GenBank/DDBJ databases">
        <authorList>
            <person name="Zeng Y."/>
            <person name="Huang Y."/>
        </authorList>
    </citation>
    <scope>NUCLEOTIDE SEQUENCE [LARGE SCALE GENOMIC DNA]</scope>
    <source>
        <strain evidence="1 2">PQ-2</strain>
    </source>
</reference>
<keyword evidence="2" id="KW-1185">Reference proteome</keyword>
<accession>A0A0G3XJG5</accession>
<dbReference type="KEGG" id="cna:AB433_17325"/>
<dbReference type="RefSeq" id="WP_010240235.1">
    <property type="nucleotide sequence ID" value="NZ_CP011770.1"/>
</dbReference>
<name>A0A0G3XJG5_9SPHN</name>
<gene>
    <name evidence="1" type="ORF">AB433_17325</name>
</gene>
<protein>
    <submittedName>
        <fullName evidence="1">Uncharacterized protein</fullName>
    </submittedName>
</protein>
<dbReference type="AlphaFoldDB" id="A0A0G3XJG5"/>
<organism evidence="1 2">
    <name type="scientific">Croceicoccus naphthovorans</name>
    <dbReference type="NCBI Taxonomy" id="1348774"/>
    <lineage>
        <taxon>Bacteria</taxon>
        <taxon>Pseudomonadati</taxon>
        <taxon>Pseudomonadota</taxon>
        <taxon>Alphaproteobacteria</taxon>
        <taxon>Sphingomonadales</taxon>
        <taxon>Erythrobacteraceae</taxon>
        <taxon>Croceicoccus</taxon>
    </lineage>
</organism>
<sequence>MTYFTKCTLPSRNYFEALETAEQRALHSFFDQHVIEDDELGYRAVDEGDYNALPPHLAIRVVHTVHGGMLDEF</sequence>
<dbReference type="EMBL" id="CP011770">
    <property type="protein sequence ID" value="AKM11342.1"/>
    <property type="molecule type" value="Genomic_DNA"/>
</dbReference>
<dbReference type="GeneID" id="69695996"/>
<dbReference type="Proteomes" id="UP000035287">
    <property type="component" value="Chromosome"/>
</dbReference>